<evidence type="ECO:0000256" key="24">
    <source>
        <dbReference type="ARBA" id="ARBA00045916"/>
    </source>
</evidence>
<feature type="signal peptide" evidence="47">
    <location>
        <begin position="1"/>
        <end position="19"/>
    </location>
</feature>
<proteinExistence type="inferred from homology"/>
<reference evidence="48 49" key="1">
    <citation type="submission" date="2024-03" db="EMBL/GenBank/DDBJ databases">
        <title>Adaptation during the transition from Ophiocordyceps entomopathogen to insect associate is accompanied by gene loss and intensified selection.</title>
        <authorList>
            <person name="Ward C.M."/>
            <person name="Onetto C.A."/>
            <person name="Borneman A.R."/>
        </authorList>
    </citation>
    <scope>NUCLEOTIDE SEQUENCE [LARGE SCALE GENOMIC DNA]</scope>
    <source>
        <strain evidence="48">AWRI1</strain>
        <tissue evidence="48">Single Adult Female</tissue>
    </source>
</reference>
<evidence type="ECO:0000256" key="5">
    <source>
        <dbReference type="ARBA" id="ARBA00013279"/>
    </source>
</evidence>
<evidence type="ECO:0000256" key="31">
    <source>
        <dbReference type="ARBA" id="ARBA00048049"/>
    </source>
</evidence>
<evidence type="ECO:0000256" key="38">
    <source>
        <dbReference type="ARBA" id="ARBA00048613"/>
    </source>
</evidence>
<comment type="catalytic activity">
    <reaction evidence="28">
        <text>1-hexadecanoyl-2-(9Z)-octadecenoyl-3-octadecanoyl-sn-glycerol + H2O = 1-hexadecanoyl-2-(9Z-octadecenoyl)-sn-glycerol + octadecanoate + H(+)</text>
        <dbReference type="Rhea" id="RHEA:41111"/>
        <dbReference type="ChEBI" id="CHEBI:15377"/>
        <dbReference type="ChEBI" id="CHEBI:15378"/>
        <dbReference type="ChEBI" id="CHEBI:25629"/>
        <dbReference type="ChEBI" id="CHEBI:75466"/>
        <dbReference type="ChEBI" id="CHEBI:77623"/>
    </reaction>
    <physiologicalReaction direction="left-to-right" evidence="28">
        <dbReference type="Rhea" id="RHEA:41112"/>
    </physiologicalReaction>
</comment>
<dbReference type="GO" id="GO:0004806">
    <property type="term" value="F:triacylglycerol lipase activity"/>
    <property type="evidence" value="ECO:0007669"/>
    <property type="project" value="UniProtKB-EC"/>
</dbReference>
<comment type="subcellular location">
    <subcellularLocation>
        <location evidence="1">Apical cell membrane</location>
        <topology evidence="1">Single-pass type I membrane protein</topology>
    </subcellularLocation>
</comment>
<comment type="catalytic activity">
    <reaction evidence="39">
        <text>1-hexadecanoyl-sn-glycero-3-phosphocholine + H2O = sn-glycerol 3-phosphocholine + hexadecanoate + H(+)</text>
        <dbReference type="Rhea" id="RHEA:40435"/>
        <dbReference type="ChEBI" id="CHEBI:7896"/>
        <dbReference type="ChEBI" id="CHEBI:15377"/>
        <dbReference type="ChEBI" id="CHEBI:15378"/>
        <dbReference type="ChEBI" id="CHEBI:16870"/>
        <dbReference type="ChEBI" id="CHEBI:72998"/>
    </reaction>
    <physiologicalReaction direction="left-to-right" evidence="39">
        <dbReference type="Rhea" id="RHEA:40436"/>
    </physiologicalReaction>
</comment>
<evidence type="ECO:0000256" key="27">
    <source>
        <dbReference type="ARBA" id="ARBA00047438"/>
    </source>
</evidence>
<name>A0AAN9T4W0_9HEMI</name>
<dbReference type="GO" id="GO:0006644">
    <property type="term" value="P:phospholipid metabolic process"/>
    <property type="evidence" value="ECO:0007669"/>
    <property type="project" value="TreeGrafter"/>
</dbReference>
<evidence type="ECO:0000256" key="4">
    <source>
        <dbReference type="ARBA" id="ARBA00013278"/>
    </source>
</evidence>
<comment type="catalytic activity">
    <reaction evidence="37">
        <text>a 1-acyl-sn-glycero-3-phosphocholine + H2O = sn-glycerol 3-phosphocholine + a fatty acid + H(+)</text>
        <dbReference type="Rhea" id="RHEA:15177"/>
        <dbReference type="ChEBI" id="CHEBI:15377"/>
        <dbReference type="ChEBI" id="CHEBI:15378"/>
        <dbReference type="ChEBI" id="CHEBI:16870"/>
        <dbReference type="ChEBI" id="CHEBI:28868"/>
        <dbReference type="ChEBI" id="CHEBI:58168"/>
        <dbReference type="EC" id="3.1.1.5"/>
    </reaction>
    <physiologicalReaction direction="left-to-right" evidence="37">
        <dbReference type="Rhea" id="RHEA:15178"/>
    </physiologicalReaction>
</comment>
<evidence type="ECO:0000313" key="49">
    <source>
        <dbReference type="Proteomes" id="UP001367676"/>
    </source>
</evidence>
<comment type="catalytic activity">
    <reaction evidence="43">
        <text>1-hexadecanoyl-2-(9Z)-octadecenoyl-3-octadecanoyl-sn-glycerol + H2O = 1-hexadecanoyl-3-octadecanoyl-sn-glycerol + (9Z)-octadecenoate + H(+)</text>
        <dbReference type="Rhea" id="RHEA:41103"/>
        <dbReference type="ChEBI" id="CHEBI:15377"/>
        <dbReference type="ChEBI" id="CHEBI:15378"/>
        <dbReference type="ChEBI" id="CHEBI:30823"/>
        <dbReference type="ChEBI" id="CHEBI:77623"/>
        <dbReference type="ChEBI" id="CHEBI:77624"/>
    </reaction>
    <physiologicalReaction direction="left-to-right" evidence="43">
        <dbReference type="Rhea" id="RHEA:41104"/>
    </physiologicalReaction>
</comment>
<dbReference type="PANTHER" id="PTHR21325">
    <property type="entry name" value="PHOSPHOLIPASE B, PLB1"/>
    <property type="match status" value="1"/>
</dbReference>
<comment type="catalytic activity">
    <reaction evidence="25">
        <text>1-hexadecanoyl-2-(9Z)-octadecenoyl-3-octadecanoyl-sn-glycerol + H2O = 2-(9Z-octadecenoyl)-3-octadecanoyl-sn-glycerol + hexadecanoate + H(+)</text>
        <dbReference type="Rhea" id="RHEA:41107"/>
        <dbReference type="ChEBI" id="CHEBI:7896"/>
        <dbReference type="ChEBI" id="CHEBI:15377"/>
        <dbReference type="ChEBI" id="CHEBI:15378"/>
        <dbReference type="ChEBI" id="CHEBI:75558"/>
        <dbReference type="ChEBI" id="CHEBI:77623"/>
    </reaction>
    <physiologicalReaction direction="left-to-right" evidence="25">
        <dbReference type="Rhea" id="RHEA:41108"/>
    </physiologicalReaction>
</comment>
<dbReference type="Gene3D" id="3.40.50.1110">
    <property type="entry name" value="SGNH hydrolase"/>
    <property type="match status" value="1"/>
</dbReference>
<comment type="catalytic activity">
    <reaction evidence="46">
        <text>2-(9Z-octadecenoyl)-glycerol + H2O = glycerol + (9Z)-octadecenoate + H(+)</text>
        <dbReference type="Rhea" id="RHEA:38491"/>
        <dbReference type="ChEBI" id="CHEBI:15377"/>
        <dbReference type="ChEBI" id="CHEBI:15378"/>
        <dbReference type="ChEBI" id="CHEBI:17754"/>
        <dbReference type="ChEBI" id="CHEBI:30823"/>
        <dbReference type="ChEBI" id="CHEBI:73990"/>
    </reaction>
    <physiologicalReaction direction="left-to-right" evidence="46">
        <dbReference type="Rhea" id="RHEA:38492"/>
    </physiologicalReaction>
</comment>
<evidence type="ECO:0000256" key="6">
    <source>
        <dbReference type="ARBA" id="ARBA00015133"/>
    </source>
</evidence>
<evidence type="ECO:0000256" key="35">
    <source>
        <dbReference type="ARBA" id="ARBA00048374"/>
    </source>
</evidence>
<evidence type="ECO:0000256" key="26">
    <source>
        <dbReference type="ARBA" id="ARBA00047363"/>
    </source>
</evidence>
<dbReference type="AlphaFoldDB" id="A0AAN9T4W0"/>
<comment type="catalytic activity">
    <reaction evidence="26">
        <text>1,3-dihexadecanoyl-2-(9Z-octadecenoyl)glycerol + H2O = 1-hexadecanoyl-2-(9Z-octadecenoyl)-glycerol + hexadecanoate + H(+)</text>
        <dbReference type="Rhea" id="RHEA:40979"/>
        <dbReference type="ChEBI" id="CHEBI:7896"/>
        <dbReference type="ChEBI" id="CHEBI:15377"/>
        <dbReference type="ChEBI" id="CHEBI:15378"/>
        <dbReference type="ChEBI" id="CHEBI:75585"/>
        <dbReference type="ChEBI" id="CHEBI:75688"/>
    </reaction>
    <physiologicalReaction direction="left-to-right" evidence="26">
        <dbReference type="Rhea" id="RHEA:40980"/>
    </physiologicalReaction>
</comment>
<evidence type="ECO:0000256" key="15">
    <source>
        <dbReference type="ARBA" id="ARBA00023180"/>
    </source>
</evidence>
<dbReference type="Proteomes" id="UP001367676">
    <property type="component" value="Unassembled WGS sequence"/>
</dbReference>
<evidence type="ECO:0000256" key="7">
    <source>
        <dbReference type="ARBA" id="ARBA00022475"/>
    </source>
</evidence>
<evidence type="ECO:0000256" key="41">
    <source>
        <dbReference type="ARBA" id="ARBA00048869"/>
    </source>
</evidence>
<comment type="catalytic activity">
    <reaction evidence="19">
        <text>a 1,2-diacyl-sn-glycero-3-phosphocholine + H2O = a 1-acyl-sn-glycero-3-phosphocholine + a fatty acid + H(+)</text>
        <dbReference type="Rhea" id="RHEA:15801"/>
        <dbReference type="ChEBI" id="CHEBI:15377"/>
        <dbReference type="ChEBI" id="CHEBI:15378"/>
        <dbReference type="ChEBI" id="CHEBI:28868"/>
        <dbReference type="ChEBI" id="CHEBI:57643"/>
        <dbReference type="ChEBI" id="CHEBI:58168"/>
        <dbReference type="EC" id="3.1.1.4"/>
    </reaction>
    <physiologicalReaction direction="left-to-right" evidence="19">
        <dbReference type="Rhea" id="RHEA:15802"/>
    </physiologicalReaction>
</comment>
<evidence type="ECO:0000256" key="25">
    <source>
        <dbReference type="ARBA" id="ARBA00047324"/>
    </source>
</evidence>
<evidence type="ECO:0000256" key="2">
    <source>
        <dbReference type="ARBA" id="ARBA00009979"/>
    </source>
</evidence>
<keyword evidence="10" id="KW-0677">Repeat</keyword>
<comment type="catalytic activity">
    <reaction evidence="32">
        <text>1,2-di-(9Z-octadecenoyl)-sn-glycero-3-phosphocholine + H2O = 1-(9Z-octadecenoyl)-sn-glycero-3-phosphocholine + (9Z)-octadecenoate + H(+)</text>
        <dbReference type="Rhea" id="RHEA:40923"/>
        <dbReference type="ChEBI" id="CHEBI:15377"/>
        <dbReference type="ChEBI" id="CHEBI:15378"/>
        <dbReference type="ChEBI" id="CHEBI:28610"/>
        <dbReference type="ChEBI" id="CHEBI:30823"/>
        <dbReference type="ChEBI" id="CHEBI:74669"/>
    </reaction>
    <physiologicalReaction direction="left-to-right" evidence="32">
        <dbReference type="Rhea" id="RHEA:40924"/>
    </physiologicalReaction>
</comment>
<evidence type="ECO:0000256" key="23">
    <source>
        <dbReference type="ARBA" id="ARBA00033022"/>
    </source>
</evidence>
<comment type="catalytic activity">
    <reaction evidence="17">
        <text>a triacylglycerol + H2O = a diacylglycerol + a fatty acid + H(+)</text>
        <dbReference type="Rhea" id="RHEA:12044"/>
        <dbReference type="ChEBI" id="CHEBI:15377"/>
        <dbReference type="ChEBI" id="CHEBI:15378"/>
        <dbReference type="ChEBI" id="CHEBI:17855"/>
        <dbReference type="ChEBI" id="CHEBI:18035"/>
        <dbReference type="ChEBI" id="CHEBI:28868"/>
        <dbReference type="EC" id="3.1.1.3"/>
    </reaction>
    <physiologicalReaction direction="left-to-right" evidence="17">
        <dbReference type="Rhea" id="RHEA:12045"/>
    </physiologicalReaction>
</comment>
<comment type="catalytic activity">
    <reaction evidence="41">
        <text>1,3-dihexadecanoyl-2-(9Z-octadecenoyl)glycerol + H2O = 1,3-dihexadecanoylglycerol + (9Z)-octadecenoate + H(+)</text>
        <dbReference type="Rhea" id="RHEA:40983"/>
        <dbReference type="ChEBI" id="CHEBI:15377"/>
        <dbReference type="ChEBI" id="CHEBI:15378"/>
        <dbReference type="ChEBI" id="CHEBI:30823"/>
        <dbReference type="ChEBI" id="CHEBI:75688"/>
        <dbReference type="ChEBI" id="CHEBI:77619"/>
    </reaction>
    <physiologicalReaction direction="left-to-right" evidence="41">
        <dbReference type="Rhea" id="RHEA:40984"/>
    </physiologicalReaction>
</comment>
<keyword evidence="8" id="KW-0812">Transmembrane</keyword>
<keyword evidence="13" id="KW-0443">Lipid metabolism</keyword>
<evidence type="ECO:0000256" key="36">
    <source>
        <dbReference type="ARBA" id="ARBA00048386"/>
    </source>
</evidence>
<dbReference type="GO" id="GO:0004622">
    <property type="term" value="F:phosphatidylcholine lysophospholipase activity"/>
    <property type="evidence" value="ECO:0007669"/>
    <property type="project" value="UniProtKB-EC"/>
</dbReference>
<comment type="catalytic activity">
    <reaction evidence="33">
        <text>1,2-dihexadecanoyl-sn-glycero-3-phosphocholine + H2O = 1-hexadecanoyl-sn-glycero-3-phosphocholine + hexadecanoate + H(+)</text>
        <dbReference type="Rhea" id="RHEA:41223"/>
        <dbReference type="ChEBI" id="CHEBI:7896"/>
        <dbReference type="ChEBI" id="CHEBI:15377"/>
        <dbReference type="ChEBI" id="CHEBI:15378"/>
        <dbReference type="ChEBI" id="CHEBI:72998"/>
        <dbReference type="ChEBI" id="CHEBI:72999"/>
    </reaction>
    <physiologicalReaction direction="left-to-right" evidence="33">
        <dbReference type="Rhea" id="RHEA:41224"/>
    </physiologicalReaction>
</comment>
<comment type="catalytic activity">
    <reaction evidence="18">
        <text>1-hexadecanoyl-2-(9Z,12Z-octadecadienoyl)-sn-glycero-3-phosphocholine + H2O = (9Z,12Z)-octadecadienoate + 1-hexadecanoyl-sn-glycero-3-phosphocholine + H(+)</text>
        <dbReference type="Rhea" id="RHEA:40811"/>
        <dbReference type="ChEBI" id="CHEBI:15377"/>
        <dbReference type="ChEBI" id="CHEBI:15378"/>
        <dbReference type="ChEBI" id="CHEBI:30245"/>
        <dbReference type="ChEBI" id="CHEBI:72998"/>
        <dbReference type="ChEBI" id="CHEBI:73002"/>
    </reaction>
    <physiologicalReaction direction="left-to-right" evidence="18">
        <dbReference type="Rhea" id="RHEA:40812"/>
    </physiologicalReaction>
</comment>
<comment type="caution">
    <text evidence="48">The sequence shown here is derived from an EMBL/GenBank/DDBJ whole genome shotgun (WGS) entry which is preliminary data.</text>
</comment>
<evidence type="ECO:0000256" key="32">
    <source>
        <dbReference type="ARBA" id="ARBA00048058"/>
    </source>
</evidence>
<dbReference type="GO" id="GO:0016324">
    <property type="term" value="C:apical plasma membrane"/>
    <property type="evidence" value="ECO:0007669"/>
    <property type="project" value="UniProtKB-SubCell"/>
</dbReference>
<keyword evidence="12" id="KW-1133">Transmembrane helix</keyword>
<dbReference type="EMBL" id="JBBCAQ010000037">
    <property type="protein sequence ID" value="KAK7573962.1"/>
    <property type="molecule type" value="Genomic_DNA"/>
</dbReference>
<evidence type="ECO:0000256" key="14">
    <source>
        <dbReference type="ARBA" id="ARBA00023136"/>
    </source>
</evidence>
<evidence type="ECO:0000256" key="9">
    <source>
        <dbReference type="ARBA" id="ARBA00022729"/>
    </source>
</evidence>
<dbReference type="InterPro" id="IPR038885">
    <property type="entry name" value="PLB1"/>
</dbReference>
<dbReference type="GO" id="GO:0004623">
    <property type="term" value="F:phospholipase A2 activity"/>
    <property type="evidence" value="ECO:0007669"/>
    <property type="project" value="UniProtKB-EC"/>
</dbReference>
<comment type="catalytic activity">
    <reaction evidence="38">
        <text>1-hexadecanoyl-2-(9Z-octadecenoyl)-sn-glycero-3-phosphoethanolamine + H2O = 1-hexadecanoyl-sn-glycero-3-phosphoethanolamine + (9Z)-octadecenoate + H(+)</text>
        <dbReference type="Rhea" id="RHEA:40911"/>
        <dbReference type="ChEBI" id="CHEBI:15377"/>
        <dbReference type="ChEBI" id="CHEBI:15378"/>
        <dbReference type="ChEBI" id="CHEBI:30823"/>
        <dbReference type="ChEBI" id="CHEBI:73004"/>
        <dbReference type="ChEBI" id="CHEBI:73007"/>
    </reaction>
    <physiologicalReaction direction="left-to-right" evidence="38">
        <dbReference type="Rhea" id="RHEA:40912"/>
    </physiologicalReaction>
</comment>
<feature type="chain" id="PRO_5042835717" description="Phospholipase B1, membrane-associated" evidence="47">
    <location>
        <begin position="20"/>
        <end position="435"/>
    </location>
</feature>
<evidence type="ECO:0000256" key="12">
    <source>
        <dbReference type="ARBA" id="ARBA00022989"/>
    </source>
</evidence>
<dbReference type="EC" id="3.1.1.4" evidence="4"/>
<keyword evidence="11" id="KW-0378">Hydrolase</keyword>
<organism evidence="48 49">
    <name type="scientific">Parthenolecanium corni</name>
    <dbReference type="NCBI Taxonomy" id="536013"/>
    <lineage>
        <taxon>Eukaryota</taxon>
        <taxon>Metazoa</taxon>
        <taxon>Ecdysozoa</taxon>
        <taxon>Arthropoda</taxon>
        <taxon>Hexapoda</taxon>
        <taxon>Insecta</taxon>
        <taxon>Pterygota</taxon>
        <taxon>Neoptera</taxon>
        <taxon>Paraneoptera</taxon>
        <taxon>Hemiptera</taxon>
        <taxon>Sternorrhyncha</taxon>
        <taxon>Coccoidea</taxon>
        <taxon>Coccidae</taxon>
        <taxon>Parthenolecanium</taxon>
    </lineage>
</organism>
<comment type="similarity">
    <text evidence="2">Belongs to the 'GDSL' lipolytic enzyme family. Phospholipase B1 subfamily.</text>
</comment>
<comment type="catalytic activity">
    <reaction evidence="36">
        <text>1,2,3-tri-(9Z-octadecenoyl)-glycerol + H2O = di-(9Z)-octadecenoylglycerol + (9Z)-octadecenoate + H(+)</text>
        <dbReference type="Rhea" id="RHEA:38575"/>
        <dbReference type="ChEBI" id="CHEBI:15377"/>
        <dbReference type="ChEBI" id="CHEBI:15378"/>
        <dbReference type="ChEBI" id="CHEBI:30823"/>
        <dbReference type="ChEBI" id="CHEBI:53753"/>
        <dbReference type="ChEBI" id="CHEBI:75945"/>
    </reaction>
    <physiologicalReaction direction="left-to-right" evidence="36">
        <dbReference type="Rhea" id="RHEA:38576"/>
    </physiologicalReaction>
</comment>
<evidence type="ECO:0000256" key="37">
    <source>
        <dbReference type="ARBA" id="ARBA00048454"/>
    </source>
</evidence>
<comment type="catalytic activity">
    <reaction evidence="30">
        <text>1-hexadecanoyl-2-(9Z-octadecenoyl)-sn-glycero-3-phospho-(1'-sn-glycerol) + H2O = 1-hexadecanoyl-sn-glycero-3-phospho-(1'-sn-glycerol) + (9Z)-octadecenoate + H(+)</text>
        <dbReference type="Rhea" id="RHEA:40919"/>
        <dbReference type="ChEBI" id="CHEBI:15377"/>
        <dbReference type="ChEBI" id="CHEBI:15378"/>
        <dbReference type="ChEBI" id="CHEBI:30823"/>
        <dbReference type="ChEBI" id="CHEBI:72841"/>
        <dbReference type="ChEBI" id="CHEBI:75158"/>
    </reaction>
    <physiologicalReaction direction="left-to-right" evidence="30">
        <dbReference type="Rhea" id="RHEA:40920"/>
    </physiologicalReaction>
</comment>
<evidence type="ECO:0000256" key="34">
    <source>
        <dbReference type="ARBA" id="ARBA00048362"/>
    </source>
</evidence>
<evidence type="ECO:0000256" key="11">
    <source>
        <dbReference type="ARBA" id="ARBA00022801"/>
    </source>
</evidence>
<evidence type="ECO:0000256" key="44">
    <source>
        <dbReference type="ARBA" id="ARBA00049363"/>
    </source>
</evidence>
<evidence type="ECO:0000256" key="20">
    <source>
        <dbReference type="ARBA" id="ARBA00029723"/>
    </source>
</evidence>
<evidence type="ECO:0000256" key="30">
    <source>
        <dbReference type="ARBA" id="ARBA00048015"/>
    </source>
</evidence>
<evidence type="ECO:0000256" key="16">
    <source>
        <dbReference type="ARBA" id="ARBA00023264"/>
    </source>
</evidence>
<keyword evidence="7" id="KW-1003">Cell membrane</keyword>
<evidence type="ECO:0000256" key="21">
    <source>
        <dbReference type="ARBA" id="ARBA00031182"/>
    </source>
</evidence>
<comment type="catalytic activity">
    <reaction evidence="42">
        <text>1-O-hexadecyl-2-(9Z)-octadecenoyl-sn-glycero-3-phosphocholine + H2O = 1-O-hexadecyl-sn-glycero-3-phosphocholine + (9Z)-octadecenoate + H(+)</text>
        <dbReference type="Rhea" id="RHEA:40915"/>
        <dbReference type="ChEBI" id="CHEBI:15377"/>
        <dbReference type="ChEBI" id="CHEBI:15378"/>
        <dbReference type="ChEBI" id="CHEBI:30823"/>
        <dbReference type="ChEBI" id="CHEBI:34112"/>
        <dbReference type="ChEBI" id="CHEBI:64496"/>
    </reaction>
    <physiologicalReaction direction="left-to-right" evidence="42">
        <dbReference type="Rhea" id="RHEA:40916"/>
    </physiologicalReaction>
</comment>
<evidence type="ECO:0000256" key="13">
    <source>
        <dbReference type="ARBA" id="ARBA00023098"/>
    </source>
</evidence>
<accession>A0AAN9T4W0</accession>
<keyword evidence="16" id="KW-1208">Phospholipid metabolism</keyword>
<evidence type="ECO:0000256" key="46">
    <source>
        <dbReference type="ARBA" id="ARBA00049461"/>
    </source>
</evidence>
<dbReference type="InterPro" id="IPR035547">
    <property type="entry name" value="Phospholipase_B"/>
</dbReference>
<evidence type="ECO:0000256" key="22">
    <source>
        <dbReference type="ARBA" id="ARBA00031485"/>
    </source>
</evidence>
<evidence type="ECO:0000256" key="8">
    <source>
        <dbReference type="ARBA" id="ARBA00022692"/>
    </source>
</evidence>
<comment type="catalytic activity">
    <reaction evidence="31">
        <text>a 1-O-alkyl-2-acyl-sn-glycero-3-phosphocholine + H2O = a 1-O-alkyl-sn-glycero-3-phosphocholine + a fatty acid + H(+)</text>
        <dbReference type="Rhea" id="RHEA:36231"/>
        <dbReference type="ChEBI" id="CHEBI:15377"/>
        <dbReference type="ChEBI" id="CHEBI:15378"/>
        <dbReference type="ChEBI" id="CHEBI:28868"/>
        <dbReference type="ChEBI" id="CHEBI:30909"/>
        <dbReference type="ChEBI" id="CHEBI:36702"/>
        <dbReference type="EC" id="3.1.1.4"/>
    </reaction>
    <physiologicalReaction direction="left-to-right" evidence="31">
        <dbReference type="Rhea" id="RHEA:36232"/>
    </physiologicalReaction>
</comment>
<dbReference type="InterPro" id="IPR036514">
    <property type="entry name" value="SGNH_hydro_sf"/>
</dbReference>
<evidence type="ECO:0000256" key="10">
    <source>
        <dbReference type="ARBA" id="ARBA00022737"/>
    </source>
</evidence>
<comment type="catalytic activity">
    <reaction evidence="29">
        <text>2,3-di-(9Z)-octadecenoyl-sn-glycerol + H2O = 3-(9Z-octadecenoyl)-sn-glycerol + (9Z)-octadecenoate + H(+)</text>
        <dbReference type="Rhea" id="RHEA:42604"/>
        <dbReference type="ChEBI" id="CHEBI:15377"/>
        <dbReference type="ChEBI" id="CHEBI:15378"/>
        <dbReference type="ChEBI" id="CHEBI:30823"/>
        <dbReference type="ChEBI" id="CHEBI:75824"/>
        <dbReference type="ChEBI" id="CHEBI:75938"/>
    </reaction>
    <physiologicalReaction direction="left-to-right" evidence="29">
        <dbReference type="Rhea" id="RHEA:42605"/>
    </physiologicalReaction>
</comment>
<evidence type="ECO:0000256" key="43">
    <source>
        <dbReference type="ARBA" id="ARBA00048939"/>
    </source>
</evidence>
<keyword evidence="15" id="KW-0325">Glycoprotein</keyword>
<comment type="catalytic activity">
    <reaction evidence="35">
        <text>1-octadecanoyl-2-(9Z,12Z)-octadecadienoyl-sn-glycerol + H2O = 1-octadecanoyl-sn-glycerol + (9Z,12Z)-octadecadienoate + H(+)</text>
        <dbReference type="Rhea" id="RHEA:40927"/>
        <dbReference type="ChEBI" id="CHEBI:15377"/>
        <dbReference type="ChEBI" id="CHEBI:15378"/>
        <dbReference type="ChEBI" id="CHEBI:30245"/>
        <dbReference type="ChEBI" id="CHEBI:75550"/>
        <dbReference type="ChEBI" id="CHEBI:77097"/>
    </reaction>
    <physiologicalReaction direction="left-to-right" evidence="35">
        <dbReference type="Rhea" id="RHEA:40928"/>
    </physiologicalReaction>
</comment>
<dbReference type="InterPro" id="IPR001087">
    <property type="entry name" value="GDSL"/>
</dbReference>
<evidence type="ECO:0000256" key="19">
    <source>
        <dbReference type="ARBA" id="ARBA00023422"/>
    </source>
</evidence>
<comment type="function">
    <text evidence="24">Calcium-independent membrane-associated phospholipase that catalyzes complete diacylation of phospholipids by hydrolyzing both sn-1 and sn-2 fatty acyl chains attached to the glycerol backbone (phospholipase B activity). Has dual phospholipase and lysophospholipase activities toward diacylphospholipids. Preferentially cleaves sn-2 ester bonds over sn-1 bonds. Acts as a lipase toward glycerolipid substrates. Hydrolyzes fatty acyl chains of diacylglycerols with preference for the sn-2 position and of triacylglycerols with not positional selectivity. May also hydrolyze long chain retinyl esters such as retinyl palmitate. May contribute to digestion of dietary phospholipids, glycerolipids and retinoids, facilitating lipid absorption at the brush border.</text>
</comment>
<protein>
    <recommendedName>
        <fullName evidence="6">Phospholipase B1, membrane-associated</fullName>
        <ecNumber evidence="5">3.1.1.3</ecNumber>
        <ecNumber evidence="4">3.1.1.4</ecNumber>
        <ecNumber evidence="3">3.1.1.5</ecNumber>
    </recommendedName>
    <alternativeName>
        <fullName evidence="20">Lysophospholipase</fullName>
    </alternativeName>
    <alternativeName>
        <fullName evidence="21">Phospholipase A2</fullName>
    </alternativeName>
    <alternativeName>
        <fullName evidence="23">Phospholipase B/lipase</fullName>
    </alternativeName>
    <alternativeName>
        <fullName evidence="22">Triacylglycerol lipase</fullName>
    </alternativeName>
</protein>
<evidence type="ECO:0000256" key="1">
    <source>
        <dbReference type="ARBA" id="ARBA00004247"/>
    </source>
</evidence>
<evidence type="ECO:0000256" key="28">
    <source>
        <dbReference type="ARBA" id="ARBA00047459"/>
    </source>
</evidence>
<evidence type="ECO:0000256" key="3">
    <source>
        <dbReference type="ARBA" id="ARBA00013274"/>
    </source>
</evidence>
<evidence type="ECO:0000256" key="42">
    <source>
        <dbReference type="ARBA" id="ARBA00048872"/>
    </source>
</evidence>
<dbReference type="EC" id="3.1.1.5" evidence="3"/>
<comment type="catalytic activity">
    <reaction evidence="27">
        <text>1-(9Z-octadecenoyl)-glycerol + H2O = glycerol + (9Z)-octadecenoate + H(+)</text>
        <dbReference type="Rhea" id="RHEA:38487"/>
        <dbReference type="ChEBI" id="CHEBI:15377"/>
        <dbReference type="ChEBI" id="CHEBI:15378"/>
        <dbReference type="ChEBI" id="CHEBI:17754"/>
        <dbReference type="ChEBI" id="CHEBI:30823"/>
        <dbReference type="ChEBI" id="CHEBI:75342"/>
    </reaction>
    <physiologicalReaction direction="left-to-right" evidence="27">
        <dbReference type="Rhea" id="RHEA:38488"/>
    </physiologicalReaction>
</comment>
<keyword evidence="14" id="KW-0472">Membrane</keyword>
<evidence type="ECO:0000256" key="40">
    <source>
        <dbReference type="ARBA" id="ARBA00048699"/>
    </source>
</evidence>
<evidence type="ECO:0000313" key="48">
    <source>
        <dbReference type="EMBL" id="KAK7573962.1"/>
    </source>
</evidence>
<comment type="catalytic activity">
    <reaction evidence="34">
        <text>1-hexadecanoyl-2-(9Z,12Z-octadecadienoyl)-sn-glycero-3-phosphocholine + H2O = 2-(9Z,12Z-octadecadienoyl)-sn-glycero-3-phosphocholine + hexadecanoate + H(+)</text>
        <dbReference type="Rhea" id="RHEA:40971"/>
        <dbReference type="ChEBI" id="CHEBI:7896"/>
        <dbReference type="ChEBI" id="CHEBI:15377"/>
        <dbReference type="ChEBI" id="CHEBI:15378"/>
        <dbReference type="ChEBI" id="CHEBI:73002"/>
        <dbReference type="ChEBI" id="CHEBI:76084"/>
    </reaction>
    <physiologicalReaction direction="left-to-right" evidence="34">
        <dbReference type="Rhea" id="RHEA:40972"/>
    </physiologicalReaction>
</comment>
<evidence type="ECO:0000256" key="29">
    <source>
        <dbReference type="ARBA" id="ARBA00048011"/>
    </source>
</evidence>
<comment type="catalytic activity">
    <reaction evidence="40">
        <text>1-hexadecanoyl-2-(9Z-octadecenoyl)-sn-glycero-3-phosphocholine + H2O = 1-hexadecanoyl-sn-glycero-3-phosphocholine + (9Z)-octadecenoate + H(+)</text>
        <dbReference type="Rhea" id="RHEA:38779"/>
        <dbReference type="ChEBI" id="CHEBI:15377"/>
        <dbReference type="ChEBI" id="CHEBI:15378"/>
        <dbReference type="ChEBI" id="CHEBI:30823"/>
        <dbReference type="ChEBI" id="CHEBI:72998"/>
        <dbReference type="ChEBI" id="CHEBI:73001"/>
    </reaction>
    <physiologicalReaction direction="left-to-right" evidence="40">
        <dbReference type="Rhea" id="RHEA:38780"/>
    </physiologicalReaction>
</comment>
<dbReference type="EC" id="3.1.1.3" evidence="5"/>
<sequence length="435" mass="49852">MKMLTFASTLLVWLEFGAGDAAWYHTLPDERFEGVPSIVLRLEKNYPAIKKSLLKLIGKTGHSKRNVNEARSQRKTQPYMDEVVPYPCNVSTGRSKTKPTTAHAVRPGDIDLVAAMGDSLTAGSGAYAVHLFHIATENRGVASFIGGQGTWREHLTIPNMLKEFNPNLIGYSLGDSYTYHKESQFNIAELAAMGQDMPYMAQQLVKRIQNDPRVDMKNDWKLVTLLIGSNNFCSDICYLKNSSTAIENHRRGMIKTFRYLQHNMPRTIINWIQSPNLKLLTNFIRAPPKCHLMHRLECPCLFSDQFKHRRNEFFSTMLAWQKMEEEVAYDKEFQSKDDFTIVLQSCLKKLTAPTMKDETNGQIKTDISYFSFDCFHLSQKGYSRVTNAIWNNLLEPVGSKAVIAEPEFKKFSCPSEKFPYIYTWKNSQIKYETDS</sequence>
<keyword evidence="49" id="KW-1185">Reference proteome</keyword>
<dbReference type="FunFam" id="3.40.50.1110:FF:000005">
    <property type="entry name" value="Phospholipase B1"/>
    <property type="match status" value="1"/>
</dbReference>
<dbReference type="SUPFAM" id="SSF52266">
    <property type="entry name" value="SGNH hydrolase"/>
    <property type="match status" value="1"/>
</dbReference>
<dbReference type="Pfam" id="PF00657">
    <property type="entry name" value="Lipase_GDSL"/>
    <property type="match status" value="1"/>
</dbReference>
<evidence type="ECO:0000256" key="45">
    <source>
        <dbReference type="ARBA" id="ARBA00049372"/>
    </source>
</evidence>
<dbReference type="InterPro" id="IPR008265">
    <property type="entry name" value="Lipase_GDSL_AS"/>
</dbReference>
<evidence type="ECO:0000256" key="39">
    <source>
        <dbReference type="ARBA" id="ARBA00048656"/>
    </source>
</evidence>
<keyword evidence="9 47" id="KW-0732">Signal</keyword>
<dbReference type="CDD" id="cd01824">
    <property type="entry name" value="Phospholipase_B_like"/>
    <property type="match status" value="1"/>
</dbReference>
<evidence type="ECO:0000256" key="47">
    <source>
        <dbReference type="SAM" id="SignalP"/>
    </source>
</evidence>
<comment type="catalytic activity">
    <reaction evidence="45">
        <text>1,3-di-(9Z-octadecenoyl)-glycerol + H2O = 1-(9Z-octadecenoyl)-glycerol + (9Z)-octadecenoate + H(+)</text>
        <dbReference type="Rhea" id="RHEA:39939"/>
        <dbReference type="ChEBI" id="CHEBI:15377"/>
        <dbReference type="ChEBI" id="CHEBI:15378"/>
        <dbReference type="ChEBI" id="CHEBI:30823"/>
        <dbReference type="ChEBI" id="CHEBI:75342"/>
        <dbReference type="ChEBI" id="CHEBI:75735"/>
    </reaction>
    <physiologicalReaction direction="left-to-right" evidence="45">
        <dbReference type="Rhea" id="RHEA:39940"/>
    </physiologicalReaction>
</comment>
<dbReference type="PANTHER" id="PTHR21325:SF31">
    <property type="entry name" value="GH22081P-RELATED"/>
    <property type="match status" value="1"/>
</dbReference>
<evidence type="ECO:0000256" key="18">
    <source>
        <dbReference type="ARBA" id="ARBA00023408"/>
    </source>
</evidence>
<gene>
    <name evidence="48" type="ORF">V9T40_011153</name>
</gene>
<dbReference type="PROSITE" id="PS01098">
    <property type="entry name" value="LIPASE_GDSL_SER"/>
    <property type="match status" value="1"/>
</dbReference>
<evidence type="ECO:0000256" key="17">
    <source>
        <dbReference type="ARBA" id="ARBA00023369"/>
    </source>
</evidence>
<comment type="catalytic activity">
    <reaction evidence="44">
        <text>1,2-dihexadecanoyl-sn-glycero-3-phosphocholine + 2 H2O = sn-glycerol 3-phosphocholine + 2 hexadecanoate + 2 H(+)</text>
        <dbReference type="Rhea" id="RHEA:40975"/>
        <dbReference type="ChEBI" id="CHEBI:7896"/>
        <dbReference type="ChEBI" id="CHEBI:15377"/>
        <dbReference type="ChEBI" id="CHEBI:15378"/>
        <dbReference type="ChEBI" id="CHEBI:16870"/>
        <dbReference type="ChEBI" id="CHEBI:72999"/>
    </reaction>
    <physiologicalReaction direction="left-to-right" evidence="44">
        <dbReference type="Rhea" id="RHEA:40976"/>
    </physiologicalReaction>
</comment>
<evidence type="ECO:0000256" key="33">
    <source>
        <dbReference type="ARBA" id="ARBA00048227"/>
    </source>
</evidence>